<dbReference type="OrthoDB" id="367221at2759"/>
<gene>
    <name evidence="1" type="ORF">VICG_01628</name>
</gene>
<dbReference type="InParanoid" id="L2GM60"/>
<sequence length="140" mass="16133">MFNGFAITTAMNREDKAFQEFTTKVAGFAASPKNELTNLTDFTAALNSELSKLRHCQNFILKEKYKSILMVENQTESTPSEIFRWMRDRKLSFQNISRVIPLDLVLKLGEADTSIKPFVWKIGKWEALKFYLRAGFVLKA</sequence>
<name>L2GM60_VITCO</name>
<dbReference type="HOGENOM" id="CLU_1836668_0_0_1"/>
<proteinExistence type="predicted"/>
<dbReference type="EMBL" id="JH370145">
    <property type="protein sequence ID" value="ELA41387.1"/>
    <property type="molecule type" value="Genomic_DNA"/>
</dbReference>
<evidence type="ECO:0000313" key="2">
    <source>
        <dbReference type="Proteomes" id="UP000011082"/>
    </source>
</evidence>
<dbReference type="GeneID" id="19882338"/>
<protein>
    <submittedName>
        <fullName evidence="1">Uncharacterized protein</fullName>
    </submittedName>
</protein>
<accession>L2GM60</accession>
<evidence type="ECO:0000313" key="1">
    <source>
        <dbReference type="EMBL" id="ELA41387.1"/>
    </source>
</evidence>
<dbReference type="AlphaFoldDB" id="L2GM60"/>
<dbReference type="RefSeq" id="XP_007605073.1">
    <property type="nucleotide sequence ID" value="XM_007605011.1"/>
</dbReference>
<organism evidence="1 2">
    <name type="scientific">Vittaforma corneae (strain ATCC 50505)</name>
    <name type="common">Microsporidian parasite</name>
    <name type="synonym">Nosema corneum</name>
    <dbReference type="NCBI Taxonomy" id="993615"/>
    <lineage>
        <taxon>Eukaryota</taxon>
        <taxon>Fungi</taxon>
        <taxon>Fungi incertae sedis</taxon>
        <taxon>Microsporidia</taxon>
        <taxon>Nosematidae</taxon>
        <taxon>Vittaforma</taxon>
    </lineage>
</organism>
<dbReference type="Proteomes" id="UP000011082">
    <property type="component" value="Unassembled WGS sequence"/>
</dbReference>
<keyword evidence="2" id="KW-1185">Reference proteome</keyword>
<reference evidence="2" key="1">
    <citation type="submission" date="2011-05" db="EMBL/GenBank/DDBJ databases">
        <title>The genome sequence of Vittaforma corneae strain ATCC 50505.</title>
        <authorList>
            <consortium name="The Broad Institute Genome Sequencing Platform"/>
            <person name="Cuomo C."/>
            <person name="Didier E."/>
            <person name="Bowers L."/>
            <person name="Young S.K."/>
            <person name="Zeng Q."/>
            <person name="Gargeya S."/>
            <person name="Fitzgerald M."/>
            <person name="Haas B."/>
            <person name="Abouelleil A."/>
            <person name="Alvarado L."/>
            <person name="Arachchi H.M."/>
            <person name="Berlin A."/>
            <person name="Chapman S.B."/>
            <person name="Gearin G."/>
            <person name="Goldberg J."/>
            <person name="Griggs A."/>
            <person name="Gujja S."/>
            <person name="Hansen M."/>
            <person name="Heiman D."/>
            <person name="Howarth C."/>
            <person name="Larimer J."/>
            <person name="Lui A."/>
            <person name="MacDonald P.J.P."/>
            <person name="McCowen C."/>
            <person name="Montmayeur A."/>
            <person name="Murphy C."/>
            <person name="Neiman D."/>
            <person name="Pearson M."/>
            <person name="Priest M."/>
            <person name="Roberts A."/>
            <person name="Saif S."/>
            <person name="Shea T."/>
            <person name="Sisk P."/>
            <person name="Stolte C."/>
            <person name="Sykes S."/>
            <person name="Wortman J."/>
            <person name="Nusbaum C."/>
            <person name="Birren B."/>
        </authorList>
    </citation>
    <scope>NUCLEOTIDE SEQUENCE [LARGE SCALE GENOMIC DNA]</scope>
    <source>
        <strain evidence="2">ATCC 50505</strain>
    </source>
</reference>
<dbReference type="VEuPathDB" id="MicrosporidiaDB:VICG_01628"/>